<keyword evidence="4" id="KW-1185">Reference proteome</keyword>
<dbReference type="Gene3D" id="3.40.50.150">
    <property type="entry name" value="Vaccinia Virus protein VP39"/>
    <property type="match status" value="1"/>
</dbReference>
<dbReference type="Pfam" id="PF08241">
    <property type="entry name" value="Methyltransf_11"/>
    <property type="match status" value="1"/>
</dbReference>
<dbReference type="PANTHER" id="PTHR44068:SF1">
    <property type="entry name" value="HYPOTHETICAL LOC100005854"/>
    <property type="match status" value="1"/>
</dbReference>
<dbReference type="GO" id="GO:0003838">
    <property type="term" value="F:sterol 24-C-methyltransferase activity"/>
    <property type="evidence" value="ECO:0007669"/>
    <property type="project" value="TreeGrafter"/>
</dbReference>
<dbReference type="GO" id="GO:0032259">
    <property type="term" value="P:methylation"/>
    <property type="evidence" value="ECO:0007669"/>
    <property type="project" value="UniProtKB-KW"/>
</dbReference>
<evidence type="ECO:0000313" key="3">
    <source>
        <dbReference type="EMBL" id="GLI36371.1"/>
    </source>
</evidence>
<keyword evidence="3" id="KW-0489">Methyltransferase</keyword>
<dbReference type="Proteomes" id="UP001144372">
    <property type="component" value="Unassembled WGS sequence"/>
</dbReference>
<evidence type="ECO:0000256" key="1">
    <source>
        <dbReference type="ARBA" id="ARBA00022679"/>
    </source>
</evidence>
<sequence>MKLNWAERLVVNNPLRVMEQGFEIRWMKRVQELTPDSLVLEVGCGRGAGAGLILGEFHPKAIHAMDLDLKMIRMGNRFLSPEEKSKISMYVGDVLNLPYADNVLDAVFDFGVLHHVPDWQGALREITRVLKPGGIFYVEELYPTLYQNFITKHILLHPTENRFGSRDFKEALTAAKLSLKDSLEVWGVGILAVLAKEN</sequence>
<feature type="domain" description="Methyltransferase type 11" evidence="2">
    <location>
        <begin position="40"/>
        <end position="138"/>
    </location>
</feature>
<reference evidence="3" key="1">
    <citation type="submission" date="2022-12" db="EMBL/GenBank/DDBJ databases">
        <title>Reference genome sequencing for broad-spectrum identification of bacterial and archaeal isolates by mass spectrometry.</title>
        <authorList>
            <person name="Sekiguchi Y."/>
            <person name="Tourlousse D.M."/>
        </authorList>
    </citation>
    <scope>NUCLEOTIDE SEQUENCE</scope>
    <source>
        <strain evidence="3">ASRB1</strain>
    </source>
</reference>
<proteinExistence type="predicted"/>
<keyword evidence="1" id="KW-0808">Transferase</keyword>
<comment type="caution">
    <text evidence="3">The sequence shown here is derived from an EMBL/GenBank/DDBJ whole genome shotgun (WGS) entry which is preliminary data.</text>
</comment>
<dbReference type="GO" id="GO:0016126">
    <property type="term" value="P:sterol biosynthetic process"/>
    <property type="evidence" value="ECO:0007669"/>
    <property type="project" value="TreeGrafter"/>
</dbReference>
<dbReference type="InterPro" id="IPR050447">
    <property type="entry name" value="Erg6_SMT_methyltransf"/>
</dbReference>
<dbReference type="EMBL" id="BSDR01000001">
    <property type="protein sequence ID" value="GLI36371.1"/>
    <property type="molecule type" value="Genomic_DNA"/>
</dbReference>
<dbReference type="RefSeq" id="WP_281796743.1">
    <property type="nucleotide sequence ID" value="NZ_BSDR01000001.1"/>
</dbReference>
<gene>
    <name evidence="3" type="ORF">DAMNIGENAA_38040</name>
</gene>
<accession>A0A9W6FWW2</accession>
<name>A0A9W6FWW2_9BACT</name>
<organism evidence="3 4">
    <name type="scientific">Desulforhabdus amnigena</name>
    <dbReference type="NCBI Taxonomy" id="40218"/>
    <lineage>
        <taxon>Bacteria</taxon>
        <taxon>Pseudomonadati</taxon>
        <taxon>Thermodesulfobacteriota</taxon>
        <taxon>Syntrophobacteria</taxon>
        <taxon>Syntrophobacterales</taxon>
        <taxon>Syntrophobacteraceae</taxon>
        <taxon>Desulforhabdus</taxon>
    </lineage>
</organism>
<dbReference type="SUPFAM" id="SSF53335">
    <property type="entry name" value="S-adenosyl-L-methionine-dependent methyltransferases"/>
    <property type="match status" value="1"/>
</dbReference>
<evidence type="ECO:0000313" key="4">
    <source>
        <dbReference type="Proteomes" id="UP001144372"/>
    </source>
</evidence>
<dbReference type="CDD" id="cd02440">
    <property type="entry name" value="AdoMet_MTases"/>
    <property type="match status" value="1"/>
</dbReference>
<dbReference type="PANTHER" id="PTHR44068">
    <property type="entry name" value="ZGC:194242"/>
    <property type="match status" value="1"/>
</dbReference>
<dbReference type="InterPro" id="IPR013216">
    <property type="entry name" value="Methyltransf_11"/>
</dbReference>
<dbReference type="InterPro" id="IPR029063">
    <property type="entry name" value="SAM-dependent_MTases_sf"/>
</dbReference>
<evidence type="ECO:0000259" key="2">
    <source>
        <dbReference type="Pfam" id="PF08241"/>
    </source>
</evidence>
<dbReference type="AlphaFoldDB" id="A0A9W6FWW2"/>
<protein>
    <submittedName>
        <fullName evidence="3">Type 11 methyltransferase</fullName>
    </submittedName>
</protein>